<protein>
    <submittedName>
        <fullName evidence="1">Uncharacterized protein</fullName>
    </submittedName>
</protein>
<proteinExistence type="predicted"/>
<name>A0A0G0E978_9BACT</name>
<dbReference type="EMBL" id="LBQC01000025">
    <property type="protein sequence ID" value="KKP71880.1"/>
    <property type="molecule type" value="Genomic_DNA"/>
</dbReference>
<accession>A0A0G0E978</accession>
<gene>
    <name evidence="1" type="ORF">UR68_C0025G0025</name>
</gene>
<dbReference type="AlphaFoldDB" id="A0A0G0E978"/>
<dbReference type="STRING" id="1618478.UR68_C0025G0025"/>
<evidence type="ECO:0000313" key="2">
    <source>
        <dbReference type="Proteomes" id="UP000034457"/>
    </source>
</evidence>
<organism evidence="1 2">
    <name type="scientific">Candidatus Roizmanbacteria bacterium GW2011_GWA2_35_19</name>
    <dbReference type="NCBI Taxonomy" id="1618478"/>
    <lineage>
        <taxon>Bacteria</taxon>
        <taxon>Candidatus Roizmaniibacteriota</taxon>
    </lineage>
</organism>
<evidence type="ECO:0000313" key="1">
    <source>
        <dbReference type="EMBL" id="KKP71880.1"/>
    </source>
</evidence>
<comment type="caution">
    <text evidence="1">The sequence shown here is derived from an EMBL/GenBank/DDBJ whole genome shotgun (WGS) entry which is preliminary data.</text>
</comment>
<reference evidence="1 2" key="1">
    <citation type="journal article" date="2015" name="Nature">
        <title>rRNA introns, odd ribosomes, and small enigmatic genomes across a large radiation of phyla.</title>
        <authorList>
            <person name="Brown C.T."/>
            <person name="Hug L.A."/>
            <person name="Thomas B.C."/>
            <person name="Sharon I."/>
            <person name="Castelle C.J."/>
            <person name="Singh A."/>
            <person name="Wilkins M.J."/>
            <person name="Williams K.H."/>
            <person name="Banfield J.F."/>
        </authorList>
    </citation>
    <scope>NUCLEOTIDE SEQUENCE [LARGE SCALE GENOMIC DNA]</scope>
</reference>
<sequence>MELDNPYEKQSIVIYPLSKYNISTGENEKTQWHYWLESINKGTANIDIPEMPVSSNALRVHQELQQLFPEINLPPVKLETYEDSYLKRAFILDLKEFLWENPKIAVGFSRIINLASSAMKGSFGREFLTTEMVRRVLKEEEWKWDRPVMDLPPGDKIEMYTQGLLILVDELNQYLFYTPSRVEADGLTQKTKKQKKIKA</sequence>
<dbReference type="Proteomes" id="UP000034457">
    <property type="component" value="Unassembled WGS sequence"/>
</dbReference>